<organism evidence="2 3">
    <name type="scientific">Pseudomonas kribbensis</name>
    <dbReference type="NCBI Taxonomy" id="1628086"/>
    <lineage>
        <taxon>Bacteria</taxon>
        <taxon>Pseudomonadati</taxon>
        <taxon>Pseudomonadota</taxon>
        <taxon>Gammaproteobacteria</taxon>
        <taxon>Pseudomonadales</taxon>
        <taxon>Pseudomonadaceae</taxon>
        <taxon>Pseudomonas</taxon>
    </lineage>
</organism>
<dbReference type="EMBL" id="SPDQ01000025">
    <property type="protein sequence ID" value="TFH77485.1"/>
    <property type="molecule type" value="Genomic_DNA"/>
</dbReference>
<evidence type="ECO:0000313" key="3">
    <source>
        <dbReference type="Proteomes" id="UP000297555"/>
    </source>
</evidence>
<evidence type="ECO:0000313" key="2">
    <source>
        <dbReference type="EMBL" id="TFH77485.1"/>
    </source>
</evidence>
<reference evidence="2 3" key="1">
    <citation type="submission" date="2019-03" db="EMBL/GenBank/DDBJ databases">
        <title>Draft genome sequence of humic substances-degrading Pseudomonas kribbensis CHA-19 from forest soil.</title>
        <authorList>
            <person name="Kim D."/>
        </authorList>
    </citation>
    <scope>NUCLEOTIDE SEQUENCE [LARGE SCALE GENOMIC DNA]</scope>
    <source>
        <strain evidence="2 3">CHA-19</strain>
    </source>
</reference>
<dbReference type="RefSeq" id="WP_134828224.1">
    <property type="nucleotide sequence ID" value="NZ_SPDQ01000025.1"/>
</dbReference>
<dbReference type="AlphaFoldDB" id="A0A4Y8V8N9"/>
<evidence type="ECO:0000256" key="1">
    <source>
        <dbReference type="SAM" id="MobiDB-lite"/>
    </source>
</evidence>
<comment type="caution">
    <text evidence="2">The sequence shown here is derived from an EMBL/GenBank/DDBJ whole genome shotgun (WGS) entry which is preliminary data.</text>
</comment>
<accession>A0A4Y8V8N9</accession>
<dbReference type="Proteomes" id="UP000297555">
    <property type="component" value="Unassembled WGS sequence"/>
</dbReference>
<sequence length="773" mass="87758">MPDANTEGLRVHRGRIYAEVQYTTTTTVMVDWDEGAGTYRAKLPQEMHPSGPALRFDPQSNTWRVGEPPYTGDMIGPVVHRQAENPDDIPAQGLAPRTQSDMTAVYIDTLNYVWNNDITNHHGYVVMHRKMRRGDSVGPPSHHAFMDENGSYVIVEAPTHPIDRPAELLPAWTDRDIWDLYGLQGADISRFRTEAERTGKKPQWARVRAQRMENTHLFDELHRWSGREMDRDMFNRLLDLQKRTPAEWVKYLDSVTLHRSTPAPQSSLPRVPTPETPALQTPSPRPPTPDTPETTEATPGFGHQSHYTWDIDSQNFHGYVEMQRKPGLDDSHGPLTQVAFPEGSGLTIVSPIRYSASQRAFRPYWRDIDIWNLYRIEGADILRFRQDVALNLKQPAWVKQRELSSRREELLEYLRLWTNPDSPLKSREQVIARFQPYNLSTQQLARLCKELSPTGQFNKLINDELPGWVQTHQARTLVVTNPKQLDPFLSELHAEIIRLRNQGEGTSLMKDSLTPPFFRELLLHSGFKRNRHNYLYRLDIPAVFKVDNRTPFEIARPGAMAAPTLSIEGSTSETAVSAMFSLRVAMKFANESNDATGSLDTRTDSTLTGSEPRQTNEAASLSRSRRMTFCYLLDTRNVEVVSGQDNRAYNPTRIDKRPADDQTRFPSMKMEGHVSMSSIGFTSRRVWLLNSDMTRAATVDDINTQALERATGSGQSHAEVIEARTQAGELNMGEYDALIDEVAKAGKRTIEMPAGQDIFSTDIIFPPELISLL</sequence>
<proteinExistence type="predicted"/>
<protein>
    <submittedName>
        <fullName evidence="2">Uncharacterized protein</fullName>
    </submittedName>
</protein>
<gene>
    <name evidence="2" type="ORF">E4J90_24860</name>
</gene>
<feature type="compositionally biased region" description="Polar residues" evidence="1">
    <location>
        <begin position="259"/>
        <end position="268"/>
    </location>
</feature>
<name>A0A4Y8V8N9_9PSED</name>
<dbReference type="OrthoDB" id="7026620at2"/>
<feature type="region of interest" description="Disordered" evidence="1">
    <location>
        <begin position="593"/>
        <end position="621"/>
    </location>
</feature>
<feature type="region of interest" description="Disordered" evidence="1">
    <location>
        <begin position="259"/>
        <end position="304"/>
    </location>
</feature>